<proteinExistence type="predicted"/>
<reference evidence="2" key="1">
    <citation type="submission" date="2016-11" db="UniProtKB">
        <authorList>
            <consortium name="WormBaseParasite"/>
        </authorList>
    </citation>
    <scope>IDENTIFICATION</scope>
</reference>
<evidence type="ECO:0000313" key="1">
    <source>
        <dbReference type="Proteomes" id="UP000095287"/>
    </source>
</evidence>
<dbReference type="AlphaFoldDB" id="A0A1I8AHW4"/>
<keyword evidence="1" id="KW-1185">Reference proteome</keyword>
<name>A0A1I8AHW4_9BILA</name>
<sequence>MDACPTLLQECILQVALNHNSDPFGYLYMPRRLRILISRCIASLDHFEKHFKHIFDVRKSKIQLKPDGAIDVTKTVENFRSSVSKSDFLKIAFHTGADLDWTDIYKTMPGAEIISIHELALKELGFLFVCWRTVLRTPQDFSRLDFKSAVRKTVELHAVGTLRSLLKGVNKPEKEEATKFFTKVKSQMPMTKEIESVFDSFIASLE</sequence>
<dbReference type="WBParaSite" id="L893_g5636.t1">
    <property type="protein sequence ID" value="L893_g5636.t1"/>
    <property type="gene ID" value="L893_g5636"/>
</dbReference>
<dbReference type="Proteomes" id="UP000095287">
    <property type="component" value="Unplaced"/>
</dbReference>
<protein>
    <submittedName>
        <fullName evidence="2">Uncharacterized protein</fullName>
    </submittedName>
</protein>
<evidence type="ECO:0000313" key="2">
    <source>
        <dbReference type="WBParaSite" id="L893_g5636.t1"/>
    </source>
</evidence>
<organism evidence="1 2">
    <name type="scientific">Steinernema glaseri</name>
    <dbReference type="NCBI Taxonomy" id="37863"/>
    <lineage>
        <taxon>Eukaryota</taxon>
        <taxon>Metazoa</taxon>
        <taxon>Ecdysozoa</taxon>
        <taxon>Nematoda</taxon>
        <taxon>Chromadorea</taxon>
        <taxon>Rhabditida</taxon>
        <taxon>Tylenchina</taxon>
        <taxon>Panagrolaimomorpha</taxon>
        <taxon>Strongyloidoidea</taxon>
        <taxon>Steinernematidae</taxon>
        <taxon>Steinernema</taxon>
    </lineage>
</organism>
<accession>A0A1I8AHW4</accession>